<reference evidence="4 5" key="1">
    <citation type="submission" date="2024-09" db="EMBL/GenBank/DDBJ databases">
        <authorList>
            <person name="Sun Q."/>
            <person name="Mori K."/>
        </authorList>
    </citation>
    <scope>NUCLEOTIDE SEQUENCE [LARGE SCALE GENOMIC DNA]</scope>
    <source>
        <strain evidence="4 5">CCM 7659</strain>
    </source>
</reference>
<evidence type="ECO:0000259" key="3">
    <source>
        <dbReference type="PROSITE" id="PS50977"/>
    </source>
</evidence>
<gene>
    <name evidence="4" type="ORF">ACFFVD_06100</name>
</gene>
<keyword evidence="1 2" id="KW-0238">DNA-binding</keyword>
<accession>A0ABV5JNR9</accession>
<dbReference type="Proteomes" id="UP001589700">
    <property type="component" value="Unassembled WGS sequence"/>
</dbReference>
<protein>
    <submittedName>
        <fullName evidence="4">TetR/AcrR family transcriptional regulator</fullName>
    </submittedName>
</protein>
<dbReference type="InterPro" id="IPR050109">
    <property type="entry name" value="HTH-type_TetR-like_transc_reg"/>
</dbReference>
<dbReference type="EMBL" id="JBHMDY010000004">
    <property type="protein sequence ID" value="MFB9259371.1"/>
    <property type="molecule type" value="Genomic_DNA"/>
</dbReference>
<feature type="DNA-binding region" description="H-T-H motif" evidence="2">
    <location>
        <begin position="38"/>
        <end position="57"/>
    </location>
</feature>
<comment type="caution">
    <text evidence="4">The sequence shown here is derived from an EMBL/GenBank/DDBJ whole genome shotgun (WGS) entry which is preliminary data.</text>
</comment>
<dbReference type="PROSITE" id="PS50977">
    <property type="entry name" value="HTH_TETR_2"/>
    <property type="match status" value="1"/>
</dbReference>
<proteinExistence type="predicted"/>
<dbReference type="Pfam" id="PF00440">
    <property type="entry name" value="TetR_N"/>
    <property type="match status" value="1"/>
</dbReference>
<evidence type="ECO:0000313" key="4">
    <source>
        <dbReference type="EMBL" id="MFB9259371.1"/>
    </source>
</evidence>
<dbReference type="InterPro" id="IPR009057">
    <property type="entry name" value="Homeodomain-like_sf"/>
</dbReference>
<evidence type="ECO:0000313" key="5">
    <source>
        <dbReference type="Proteomes" id="UP001589700"/>
    </source>
</evidence>
<feature type="domain" description="HTH tetR-type" evidence="3">
    <location>
        <begin position="15"/>
        <end position="75"/>
    </location>
</feature>
<dbReference type="InterPro" id="IPR001647">
    <property type="entry name" value="HTH_TetR"/>
</dbReference>
<dbReference type="RefSeq" id="WP_182631625.1">
    <property type="nucleotide sequence ID" value="NZ_JAALDM010000067.1"/>
</dbReference>
<name>A0ABV5JNR9_9ACTN</name>
<sequence length="234" mass="26380">MAIEVFMPGQSRESRETKYRIAETAMGMFLDQGYDSVTVEAVAEASEVSRRTVFRLYRSKDELPFPDHPERLARLEQLLESADQSDDPIEVVIAATEDSLRGFLSRPQIVLARYQLTRVVPELREREIVEHERYIRLTSAFLRSRLPLDSRPFQAPGLAALVDAMHRTALGNWARSGGESDAMSEISEGMAWVRNLVGAMHSPPAPDRLFAVLPDTPATRKSLRALREQSAELE</sequence>
<evidence type="ECO:0000256" key="2">
    <source>
        <dbReference type="PROSITE-ProRule" id="PRU00335"/>
    </source>
</evidence>
<dbReference type="SUPFAM" id="SSF46689">
    <property type="entry name" value="Homeodomain-like"/>
    <property type="match status" value="1"/>
</dbReference>
<dbReference type="PANTHER" id="PTHR30055:SF226">
    <property type="entry name" value="HTH-TYPE TRANSCRIPTIONAL REGULATOR PKSA"/>
    <property type="match status" value="1"/>
</dbReference>
<dbReference type="PANTHER" id="PTHR30055">
    <property type="entry name" value="HTH-TYPE TRANSCRIPTIONAL REGULATOR RUTR"/>
    <property type="match status" value="1"/>
</dbReference>
<organism evidence="4 5">
    <name type="scientific">Dietzia aerolata</name>
    <dbReference type="NCBI Taxonomy" id="595984"/>
    <lineage>
        <taxon>Bacteria</taxon>
        <taxon>Bacillati</taxon>
        <taxon>Actinomycetota</taxon>
        <taxon>Actinomycetes</taxon>
        <taxon>Mycobacteriales</taxon>
        <taxon>Dietziaceae</taxon>
        <taxon>Dietzia</taxon>
    </lineage>
</organism>
<evidence type="ECO:0000256" key="1">
    <source>
        <dbReference type="ARBA" id="ARBA00023125"/>
    </source>
</evidence>
<dbReference type="Gene3D" id="1.10.357.10">
    <property type="entry name" value="Tetracycline Repressor, domain 2"/>
    <property type="match status" value="1"/>
</dbReference>
<keyword evidence="5" id="KW-1185">Reference proteome</keyword>